<proteinExistence type="predicted"/>
<comment type="caution">
    <text evidence="2">The sequence shown here is derived from an EMBL/GenBank/DDBJ whole genome shotgun (WGS) entry which is preliminary data.</text>
</comment>
<dbReference type="EMBL" id="JABBGM010000002">
    <property type="protein sequence ID" value="NML93053.1"/>
    <property type="molecule type" value="Genomic_DNA"/>
</dbReference>
<reference evidence="2 3" key="1">
    <citation type="submission" date="2020-04" db="EMBL/GenBank/DDBJ databases">
        <title>Novosphingobium sp. TW-4 isolated from soil.</title>
        <authorList>
            <person name="Dahal R.H."/>
            <person name="Chaudhary D.K."/>
        </authorList>
    </citation>
    <scope>NUCLEOTIDE SEQUENCE [LARGE SCALE GENOMIC DNA]</scope>
    <source>
        <strain evidence="2 3">TW-4</strain>
    </source>
</reference>
<organism evidence="2 3">
    <name type="scientific">Novosphingobium olei</name>
    <dbReference type="NCBI Taxonomy" id="2728851"/>
    <lineage>
        <taxon>Bacteria</taxon>
        <taxon>Pseudomonadati</taxon>
        <taxon>Pseudomonadota</taxon>
        <taxon>Alphaproteobacteria</taxon>
        <taxon>Sphingomonadales</taxon>
        <taxon>Sphingomonadaceae</taxon>
        <taxon>Novosphingobium</taxon>
    </lineage>
</organism>
<accession>A0A7Y0G9H6</accession>
<dbReference type="AlphaFoldDB" id="A0A7Y0G9H6"/>
<evidence type="ECO:0000313" key="2">
    <source>
        <dbReference type="EMBL" id="NML93053.1"/>
    </source>
</evidence>
<protein>
    <submittedName>
        <fullName evidence="2">Uncharacterized protein</fullName>
    </submittedName>
</protein>
<sequence>MSTPDARWVPAFAAFEALRKQYEAANYYADDEVCWKAASDALLRRLQSGQLPSRASLLTEDWDNSFEIEPEPPLRRDADGMFPVPLTFWAGFAAAFPIRKEWDWLAGDFEFKVDGKRTGWGENGSGSALGLEVDANQLPHFSWPRPSDERAGESVPSPVQRGGGRPAANWWPDFAEELAIYIHETGIPEGQGHDGQSTIIDAVFARMSERKKTEPGRGTVQPVVNAILRRLRSAGN</sequence>
<dbReference type="Proteomes" id="UP000583556">
    <property type="component" value="Unassembled WGS sequence"/>
</dbReference>
<evidence type="ECO:0000313" key="3">
    <source>
        <dbReference type="Proteomes" id="UP000583556"/>
    </source>
</evidence>
<evidence type="ECO:0000256" key="1">
    <source>
        <dbReference type="SAM" id="MobiDB-lite"/>
    </source>
</evidence>
<gene>
    <name evidence="2" type="ORF">HHL27_05145</name>
</gene>
<dbReference type="RefSeq" id="WP_169492317.1">
    <property type="nucleotide sequence ID" value="NZ_JABBGM010000002.1"/>
</dbReference>
<keyword evidence="3" id="KW-1185">Reference proteome</keyword>
<name>A0A7Y0G9H6_9SPHN</name>
<feature type="region of interest" description="Disordered" evidence="1">
    <location>
        <begin position="140"/>
        <end position="166"/>
    </location>
</feature>